<evidence type="ECO:0000256" key="4">
    <source>
        <dbReference type="SAM" id="MobiDB-lite"/>
    </source>
</evidence>
<reference evidence="7" key="1">
    <citation type="submission" date="2016-11" db="EMBL/GenBank/DDBJ databases">
        <authorList>
            <person name="Varghese N."/>
            <person name="Submissions S."/>
        </authorList>
    </citation>
    <scope>NUCLEOTIDE SEQUENCE [LARGE SCALE GENOMIC DNA]</scope>
    <source>
        <strain evidence="7">DSM 15449</strain>
    </source>
</reference>
<evidence type="ECO:0000313" key="7">
    <source>
        <dbReference type="Proteomes" id="UP000183954"/>
    </source>
</evidence>
<dbReference type="STRING" id="1121420.SAMN02746098_00483"/>
<feature type="region of interest" description="Disordered" evidence="4">
    <location>
        <begin position="326"/>
        <end position="451"/>
    </location>
</feature>
<dbReference type="EMBL" id="FQXJ01000003">
    <property type="protein sequence ID" value="SHH22341.1"/>
    <property type="molecule type" value="Genomic_DNA"/>
</dbReference>
<dbReference type="InterPro" id="IPR025997">
    <property type="entry name" value="SBP_2_dom"/>
</dbReference>
<evidence type="ECO:0000256" key="2">
    <source>
        <dbReference type="ARBA" id="ARBA00007639"/>
    </source>
</evidence>
<dbReference type="PANTHER" id="PTHR46847:SF1">
    <property type="entry name" value="D-ALLOSE-BINDING PERIPLASMIC PROTEIN-RELATED"/>
    <property type="match status" value="1"/>
</dbReference>
<keyword evidence="3" id="KW-0732">Signal</keyword>
<dbReference type="Gene3D" id="3.40.50.2300">
    <property type="match status" value="2"/>
</dbReference>
<feature type="domain" description="Periplasmic binding protein" evidence="5">
    <location>
        <begin position="102"/>
        <end position="286"/>
    </location>
</feature>
<proteinExistence type="inferred from homology"/>
<dbReference type="SUPFAM" id="SSF53822">
    <property type="entry name" value="Periplasmic binding protein-like I"/>
    <property type="match status" value="1"/>
</dbReference>
<comment type="subcellular location">
    <subcellularLocation>
        <location evidence="1">Cell envelope</location>
    </subcellularLocation>
</comment>
<keyword evidence="7" id="KW-1185">Reference proteome</keyword>
<organism evidence="6 7">
    <name type="scientific">Desulfosporosinus lacus DSM 15449</name>
    <dbReference type="NCBI Taxonomy" id="1121420"/>
    <lineage>
        <taxon>Bacteria</taxon>
        <taxon>Bacillati</taxon>
        <taxon>Bacillota</taxon>
        <taxon>Clostridia</taxon>
        <taxon>Eubacteriales</taxon>
        <taxon>Desulfitobacteriaceae</taxon>
        <taxon>Desulfosporosinus</taxon>
    </lineage>
</organism>
<protein>
    <submittedName>
        <fullName evidence="6">D-xylose transport system substrate-binding protein</fullName>
    </submittedName>
</protein>
<gene>
    <name evidence="6" type="ORF">SAMN02746098_00483</name>
</gene>
<sequence>MSKRLRFLVVLIAVCLSLTITGCSLQDLLGKNKNKTSAKKESEPIIAVSLNEQDPNKLLISKGIEDLAKKEDVKVKYINSESKEESPLKDAKILIYQGGDASILQESQSEEIPILALTQLPSGIKPEGIIIPDQEKAGELMAQTLLGKVTEGQLVILQGDPNESGSQGLLAGNKAILSKYPKITIHTISSPKGSESVARTGLVDFLQKNPDNVQGILAHNESLAVQASEVLKQTQLDKKISLIGGQASVSSLERMAKGSQFGDIDTSPYLQGANAYQWAQKIIKKEPLEVNNSITSEQGEIPAKVIAVKAVTPSNLAVIQKSYTTTMQTAEKDKKQKEQAESKGKEEKDQGKDQGKDQEKDQAADKKEDGQSGDKQNPVPPGVEKVTERIKTETTRDYLDAEGKVMGTEKTVNEQVKTVPPEMLKQQAEQPKDAEKAQGDQAKDDSKKEEK</sequence>
<dbReference type="OrthoDB" id="9769193at2"/>
<dbReference type="RefSeq" id="WP_073027579.1">
    <property type="nucleotide sequence ID" value="NZ_FQXJ01000003.1"/>
</dbReference>
<feature type="compositionally biased region" description="Basic and acidic residues" evidence="4">
    <location>
        <begin position="330"/>
        <end position="372"/>
    </location>
</feature>
<evidence type="ECO:0000313" key="6">
    <source>
        <dbReference type="EMBL" id="SHH22341.1"/>
    </source>
</evidence>
<dbReference type="PANTHER" id="PTHR46847">
    <property type="entry name" value="D-ALLOSE-BINDING PERIPLASMIC PROTEIN-RELATED"/>
    <property type="match status" value="1"/>
</dbReference>
<dbReference type="InterPro" id="IPR028082">
    <property type="entry name" value="Peripla_BP_I"/>
</dbReference>
<evidence type="ECO:0000259" key="5">
    <source>
        <dbReference type="Pfam" id="PF13407"/>
    </source>
</evidence>
<name>A0A1M5R7Z2_9FIRM</name>
<dbReference type="Pfam" id="PF13407">
    <property type="entry name" value="Peripla_BP_4"/>
    <property type="match status" value="1"/>
</dbReference>
<feature type="compositionally biased region" description="Basic and acidic residues" evidence="4">
    <location>
        <begin position="430"/>
        <end position="451"/>
    </location>
</feature>
<evidence type="ECO:0000256" key="3">
    <source>
        <dbReference type="ARBA" id="ARBA00022729"/>
    </source>
</evidence>
<comment type="similarity">
    <text evidence="2">Belongs to the bacterial solute-binding protein 2 family.</text>
</comment>
<dbReference type="GO" id="GO:0030313">
    <property type="term" value="C:cell envelope"/>
    <property type="evidence" value="ECO:0007669"/>
    <property type="project" value="UniProtKB-SubCell"/>
</dbReference>
<dbReference type="Proteomes" id="UP000183954">
    <property type="component" value="Unassembled WGS sequence"/>
</dbReference>
<evidence type="ECO:0000256" key="1">
    <source>
        <dbReference type="ARBA" id="ARBA00004196"/>
    </source>
</evidence>
<dbReference type="GO" id="GO:0030246">
    <property type="term" value="F:carbohydrate binding"/>
    <property type="evidence" value="ECO:0007669"/>
    <property type="project" value="UniProtKB-ARBA"/>
</dbReference>
<dbReference type="PROSITE" id="PS51257">
    <property type="entry name" value="PROKAR_LIPOPROTEIN"/>
    <property type="match status" value="1"/>
</dbReference>
<feature type="compositionally biased region" description="Basic and acidic residues" evidence="4">
    <location>
        <begin position="385"/>
        <end position="403"/>
    </location>
</feature>
<accession>A0A1M5R7Z2</accession>
<dbReference type="AlphaFoldDB" id="A0A1M5R7Z2"/>